<reference evidence="10 11" key="1">
    <citation type="submission" date="2018-05" db="EMBL/GenBank/DDBJ databases">
        <title>Genomic Encyclopedia of Type Strains, Phase IV (KMG-IV): sequencing the most valuable type-strain genomes for metagenomic binning, comparative biology and taxonomic classification.</title>
        <authorList>
            <person name="Goeker M."/>
        </authorList>
    </citation>
    <scope>NUCLEOTIDE SEQUENCE [LARGE SCALE GENOMIC DNA]</scope>
    <source>
        <strain evidence="10 11">DSM 44717</strain>
    </source>
</reference>
<feature type="transmembrane region" description="Helical" evidence="8">
    <location>
        <begin position="458"/>
        <end position="480"/>
    </location>
</feature>
<evidence type="ECO:0000313" key="11">
    <source>
        <dbReference type="Proteomes" id="UP000246410"/>
    </source>
</evidence>
<comment type="caution">
    <text evidence="10">The sequence shown here is derived from an EMBL/GenBank/DDBJ whole genome shotgun (WGS) entry which is preliminary data.</text>
</comment>
<feature type="transmembrane region" description="Helical" evidence="8">
    <location>
        <begin position="68"/>
        <end position="86"/>
    </location>
</feature>
<keyword evidence="3" id="KW-1003">Cell membrane</keyword>
<evidence type="ECO:0000256" key="8">
    <source>
        <dbReference type="SAM" id="Phobius"/>
    </source>
</evidence>
<feature type="transmembrane region" description="Helical" evidence="8">
    <location>
        <begin position="98"/>
        <end position="116"/>
    </location>
</feature>
<evidence type="ECO:0000256" key="3">
    <source>
        <dbReference type="ARBA" id="ARBA00022475"/>
    </source>
</evidence>
<keyword evidence="6 8" id="KW-0472">Membrane</keyword>
<feature type="region of interest" description="Disordered" evidence="7">
    <location>
        <begin position="1"/>
        <end position="24"/>
    </location>
</feature>
<proteinExistence type="predicted"/>
<feature type="transmembrane region" description="Helical" evidence="8">
    <location>
        <begin position="218"/>
        <end position="238"/>
    </location>
</feature>
<feature type="transmembrane region" description="Helical" evidence="8">
    <location>
        <begin position="425"/>
        <end position="446"/>
    </location>
</feature>
<dbReference type="AlphaFoldDB" id="A0A317NIY0"/>
<feature type="transmembrane region" description="Helical" evidence="8">
    <location>
        <begin position="185"/>
        <end position="206"/>
    </location>
</feature>
<evidence type="ECO:0000256" key="5">
    <source>
        <dbReference type="ARBA" id="ARBA00022989"/>
    </source>
</evidence>
<feature type="transmembrane region" description="Helical" evidence="8">
    <location>
        <begin position="244"/>
        <end position="267"/>
    </location>
</feature>
<gene>
    <name evidence="10" type="ORF">DFR69_105154</name>
</gene>
<name>A0A317NIY0_9NOCA</name>
<dbReference type="Pfam" id="PF07690">
    <property type="entry name" value="MFS_1"/>
    <property type="match status" value="1"/>
</dbReference>
<feature type="transmembrane region" description="Helical" evidence="8">
    <location>
        <begin position="157"/>
        <end position="179"/>
    </location>
</feature>
<keyword evidence="5 8" id="KW-1133">Transmembrane helix</keyword>
<evidence type="ECO:0000256" key="6">
    <source>
        <dbReference type="ARBA" id="ARBA00023136"/>
    </source>
</evidence>
<keyword evidence="11" id="KW-1185">Reference proteome</keyword>
<accession>A0A317NIY0</accession>
<evidence type="ECO:0000313" key="10">
    <source>
        <dbReference type="EMBL" id="PWV75080.1"/>
    </source>
</evidence>
<feature type="transmembrane region" description="Helical" evidence="8">
    <location>
        <begin position="31"/>
        <end position="56"/>
    </location>
</feature>
<evidence type="ECO:0000256" key="1">
    <source>
        <dbReference type="ARBA" id="ARBA00004651"/>
    </source>
</evidence>
<comment type="subcellular location">
    <subcellularLocation>
        <location evidence="1">Cell membrane</location>
        <topology evidence="1">Multi-pass membrane protein</topology>
    </subcellularLocation>
</comment>
<dbReference type="CDD" id="cd17321">
    <property type="entry name" value="MFS_MMR_MDR_like"/>
    <property type="match status" value="1"/>
</dbReference>
<feature type="transmembrane region" description="Helical" evidence="8">
    <location>
        <begin position="317"/>
        <end position="340"/>
    </location>
</feature>
<dbReference type="InterPro" id="IPR036259">
    <property type="entry name" value="MFS_trans_sf"/>
</dbReference>
<dbReference type="PROSITE" id="PS50850">
    <property type="entry name" value="MFS"/>
    <property type="match status" value="1"/>
</dbReference>
<dbReference type="GO" id="GO:0022857">
    <property type="term" value="F:transmembrane transporter activity"/>
    <property type="evidence" value="ECO:0007669"/>
    <property type="project" value="InterPro"/>
</dbReference>
<dbReference type="InterPro" id="IPR011701">
    <property type="entry name" value="MFS"/>
</dbReference>
<protein>
    <submittedName>
        <fullName evidence="10">EmrB/QacA subfamily drug resistance transporter</fullName>
    </submittedName>
</protein>
<keyword evidence="4 8" id="KW-0812">Transmembrane</keyword>
<dbReference type="Proteomes" id="UP000246410">
    <property type="component" value="Unassembled WGS sequence"/>
</dbReference>
<evidence type="ECO:0000256" key="4">
    <source>
        <dbReference type="ARBA" id="ARBA00022692"/>
    </source>
</evidence>
<feature type="transmembrane region" description="Helical" evidence="8">
    <location>
        <begin position="376"/>
        <end position="404"/>
    </location>
</feature>
<organism evidence="10 11">
    <name type="scientific">Nocardia neocaledoniensis</name>
    <dbReference type="NCBI Taxonomy" id="236511"/>
    <lineage>
        <taxon>Bacteria</taxon>
        <taxon>Bacillati</taxon>
        <taxon>Actinomycetota</taxon>
        <taxon>Actinomycetes</taxon>
        <taxon>Mycobacteriales</taxon>
        <taxon>Nocardiaceae</taxon>
        <taxon>Nocardia</taxon>
    </lineage>
</organism>
<evidence type="ECO:0000259" key="9">
    <source>
        <dbReference type="PROSITE" id="PS50850"/>
    </source>
</evidence>
<dbReference type="PANTHER" id="PTHR42718">
    <property type="entry name" value="MAJOR FACILITATOR SUPERFAMILY MULTIDRUG TRANSPORTER MFSC"/>
    <property type="match status" value="1"/>
</dbReference>
<feature type="domain" description="Major facilitator superfamily (MFS) profile" evidence="9">
    <location>
        <begin position="32"/>
        <end position="484"/>
    </location>
</feature>
<dbReference type="InterPro" id="IPR020846">
    <property type="entry name" value="MFS_dom"/>
</dbReference>
<dbReference type="GO" id="GO:0005886">
    <property type="term" value="C:plasma membrane"/>
    <property type="evidence" value="ECO:0007669"/>
    <property type="project" value="UniProtKB-SubCell"/>
</dbReference>
<dbReference type="PANTHER" id="PTHR42718:SF46">
    <property type="entry name" value="BLR6921 PROTEIN"/>
    <property type="match status" value="1"/>
</dbReference>
<dbReference type="RefSeq" id="WP_110038446.1">
    <property type="nucleotide sequence ID" value="NZ_QGTL01000005.1"/>
</dbReference>
<feature type="transmembrane region" description="Helical" evidence="8">
    <location>
        <begin position="288"/>
        <end position="311"/>
    </location>
</feature>
<dbReference type="Gene3D" id="1.20.1720.10">
    <property type="entry name" value="Multidrug resistance protein D"/>
    <property type="match status" value="1"/>
</dbReference>
<dbReference type="SUPFAM" id="SSF103473">
    <property type="entry name" value="MFS general substrate transporter"/>
    <property type="match status" value="1"/>
</dbReference>
<feature type="transmembrane region" description="Helical" evidence="8">
    <location>
        <begin position="352"/>
        <end position="370"/>
    </location>
</feature>
<dbReference type="EMBL" id="QGTL01000005">
    <property type="protein sequence ID" value="PWV75080.1"/>
    <property type="molecule type" value="Genomic_DNA"/>
</dbReference>
<keyword evidence="2" id="KW-0813">Transport</keyword>
<evidence type="ECO:0000256" key="2">
    <source>
        <dbReference type="ARBA" id="ARBA00022448"/>
    </source>
</evidence>
<feature type="transmembrane region" description="Helical" evidence="8">
    <location>
        <begin position="122"/>
        <end position="145"/>
    </location>
</feature>
<dbReference type="Gene3D" id="1.20.1250.20">
    <property type="entry name" value="MFS general substrate transporter like domains"/>
    <property type="match status" value="1"/>
</dbReference>
<sequence>MSEITDTAVELTKPPGDEPPGSGRMTGGQRLTLAVLLGAQFMVAVDFSILTVALPIIGDSLGFSLADLQWITTAFALASAGFMLLFSRIGDRIGRRRIFLAGMALLVVGSLVGGLADSPAILLAARVAQGLATAAVMPAALALLTTSFPEGPLRNKAISFNGALLSLGFAAGALMGGVLADLLSWRWNFFVNVPFGLLILICAPVVLRQSRAEYAKRLDLPGALTVTAGLLALIYGLTGAQHNGWTSATTLISLVLALVLLAGFILIELRAPEPLAPLRVLSRKTVKWGILAGLLTLSMESGLSFLLTIYMQQVLGLSVLATGLAFTLLGIGVFLGGIIAPKIIAGVGTRSALLLGLVVQAVATGVLLAIGEQVGVGMAILLVGSAVGGVGHVWAVVAYTITATSALPDSEQGLATALTSMTQQIGFTLGVPVLSAVAVAWMGHLGDVSSVDTILGGIRFAILVDAAVVLLGAWLIALFLKPADLAPPPPAEQH</sequence>
<evidence type="ECO:0000256" key="7">
    <source>
        <dbReference type="SAM" id="MobiDB-lite"/>
    </source>
</evidence>